<evidence type="ECO:0000313" key="4">
    <source>
        <dbReference type="RefSeq" id="XP_028030290.1"/>
    </source>
</evidence>
<dbReference type="RefSeq" id="XP_028030290.1">
    <property type="nucleotide sequence ID" value="XM_028174489.1"/>
</dbReference>
<evidence type="ECO:0000313" key="3">
    <source>
        <dbReference type="Proteomes" id="UP000504629"/>
    </source>
</evidence>
<proteinExistence type="predicted"/>
<dbReference type="Proteomes" id="UP000504629">
    <property type="component" value="Unplaced"/>
</dbReference>
<name>A0A6J2JL85_BOMMA</name>
<keyword evidence="3" id="KW-1185">Reference proteome</keyword>
<dbReference type="OrthoDB" id="6899488at2759"/>
<dbReference type="KEGG" id="bman:114243111"/>
<evidence type="ECO:0000256" key="1">
    <source>
        <dbReference type="SAM" id="MobiDB-lite"/>
    </source>
</evidence>
<dbReference type="AlphaFoldDB" id="A0A6J2JL85"/>
<reference evidence="4" key="1">
    <citation type="submission" date="2025-08" db="UniProtKB">
        <authorList>
            <consortium name="RefSeq"/>
        </authorList>
    </citation>
    <scope>IDENTIFICATION</scope>
    <source>
        <tissue evidence="4">Silk gland</tissue>
    </source>
</reference>
<accession>A0A6J2JL85</accession>
<sequence length="328" mass="37202">MASADSVFGNMMLRIIIAAAILALSLAEIQNQSQESSKQAISSQSFTRKDVPISYKFTAIHADPAVRPITEPTQGHHRQYAPIQYAPLHPGLQKNFLPNRHIALTGTNAQTNFEWNGNDRSRQINNSPETNINKQHLEPKNLHTTAHNVQFEKHENFVPGHNVEVLQSVDSNPVHNTVYRSSSDDIEKSPLNKINYLRQYIVHQHPGIEMQTVTQPTKGYELDISTPSQNSALYTLLGKHYSRPNIYRLNESPQQHIPAPHPKNHKLHLNVARIYGFSQPIAKALQTNLIYPSHTYAIPSNSQLRDMNKKTLLFPVINQNQRYLVRTA</sequence>
<dbReference type="GeneID" id="114243111"/>
<protein>
    <submittedName>
        <fullName evidence="4">Uncharacterized protein LOC114243111</fullName>
    </submittedName>
</protein>
<feature type="signal peptide" evidence="2">
    <location>
        <begin position="1"/>
        <end position="27"/>
    </location>
</feature>
<gene>
    <name evidence="4" type="primary">LOC114243111</name>
</gene>
<feature type="compositionally biased region" description="Polar residues" evidence="1">
    <location>
        <begin position="123"/>
        <end position="134"/>
    </location>
</feature>
<feature type="region of interest" description="Disordered" evidence="1">
    <location>
        <begin position="113"/>
        <end position="134"/>
    </location>
</feature>
<organism evidence="3 4">
    <name type="scientific">Bombyx mandarina</name>
    <name type="common">Wild silk moth</name>
    <name type="synonym">Wild silkworm</name>
    <dbReference type="NCBI Taxonomy" id="7092"/>
    <lineage>
        <taxon>Eukaryota</taxon>
        <taxon>Metazoa</taxon>
        <taxon>Ecdysozoa</taxon>
        <taxon>Arthropoda</taxon>
        <taxon>Hexapoda</taxon>
        <taxon>Insecta</taxon>
        <taxon>Pterygota</taxon>
        <taxon>Neoptera</taxon>
        <taxon>Endopterygota</taxon>
        <taxon>Lepidoptera</taxon>
        <taxon>Glossata</taxon>
        <taxon>Ditrysia</taxon>
        <taxon>Bombycoidea</taxon>
        <taxon>Bombycidae</taxon>
        <taxon>Bombycinae</taxon>
        <taxon>Bombyx</taxon>
    </lineage>
</organism>
<keyword evidence="2" id="KW-0732">Signal</keyword>
<evidence type="ECO:0000256" key="2">
    <source>
        <dbReference type="SAM" id="SignalP"/>
    </source>
</evidence>
<feature type="chain" id="PRO_5026866183" evidence="2">
    <location>
        <begin position="28"/>
        <end position="328"/>
    </location>
</feature>